<reference evidence="3 4" key="1">
    <citation type="submission" date="2017-04" db="EMBL/GenBank/DDBJ databases">
        <authorList>
            <person name="Afonso C.L."/>
            <person name="Miller P.J."/>
            <person name="Scott M.A."/>
            <person name="Spackman E."/>
            <person name="Goraichik I."/>
            <person name="Dimitrov K.M."/>
            <person name="Suarez D.L."/>
            <person name="Swayne D.E."/>
        </authorList>
    </citation>
    <scope>NUCLEOTIDE SEQUENCE [LARGE SCALE GENOMIC DNA]</scope>
    <source>
        <strain evidence="3 4">DSM 19625</strain>
    </source>
</reference>
<feature type="domain" description="Protein FecR C-terminal" evidence="2">
    <location>
        <begin position="241"/>
        <end position="304"/>
    </location>
</feature>
<dbReference type="OrthoDB" id="643766at2"/>
<dbReference type="PANTHER" id="PTHR30273">
    <property type="entry name" value="PERIPLASMIC SIGNAL SENSOR AND SIGMA FACTOR ACTIVATOR FECR-RELATED"/>
    <property type="match status" value="1"/>
</dbReference>
<dbReference type="Pfam" id="PF04773">
    <property type="entry name" value="FecR"/>
    <property type="match status" value="1"/>
</dbReference>
<organism evidence="3 4">
    <name type="scientific">Pedobacter nyackensis</name>
    <dbReference type="NCBI Taxonomy" id="475255"/>
    <lineage>
        <taxon>Bacteria</taxon>
        <taxon>Pseudomonadati</taxon>
        <taxon>Bacteroidota</taxon>
        <taxon>Sphingobacteriia</taxon>
        <taxon>Sphingobacteriales</taxon>
        <taxon>Sphingobacteriaceae</taxon>
        <taxon>Pedobacter</taxon>
    </lineage>
</organism>
<evidence type="ECO:0000313" key="3">
    <source>
        <dbReference type="EMBL" id="SMC91928.1"/>
    </source>
</evidence>
<dbReference type="InterPro" id="IPR012373">
    <property type="entry name" value="Ferrdict_sens_TM"/>
</dbReference>
<proteinExistence type="predicted"/>
<dbReference type="InterPro" id="IPR006860">
    <property type="entry name" value="FecR"/>
</dbReference>
<dbReference type="Proteomes" id="UP000192678">
    <property type="component" value="Unassembled WGS sequence"/>
</dbReference>
<evidence type="ECO:0000259" key="1">
    <source>
        <dbReference type="Pfam" id="PF04773"/>
    </source>
</evidence>
<sequence length="312" mass="36435">MEKLLLKYIGGHASDEERRKVLEWIEADPTHKKEYESLQKAYVVSVWEDIEEEKASAAPRKNKMIRLSWLRAAAAILLVSLLWNVRSLIWKGKSALEEEKIGMQTVHVPAGQRVELILQDGTKVWLNANSTFRFPSRFDAEKREVYLNGEGRLNVVHNDHLPFIVKTENYSVKVLGTDFNVKAYGIDNFETALMSGRVEVESTKGKKFMLYPNQKVVEEHGNLKVYTIGSMDPYRWREGLLCFENESVESLFQKVEIYYQIKITNKNKKLASRRYTGKFWMDDGVEHMLRVLQLNNDFTYVRNFETNEYVIH</sequence>
<dbReference type="Gene3D" id="2.60.120.1440">
    <property type="match status" value="1"/>
</dbReference>
<dbReference type="Gene3D" id="3.55.50.30">
    <property type="match status" value="1"/>
</dbReference>
<dbReference type="EMBL" id="FWYB01000005">
    <property type="protein sequence ID" value="SMC91928.1"/>
    <property type="molecule type" value="Genomic_DNA"/>
</dbReference>
<name>A0A1W2D4E1_9SPHI</name>
<evidence type="ECO:0000259" key="2">
    <source>
        <dbReference type="Pfam" id="PF16344"/>
    </source>
</evidence>
<dbReference type="InterPro" id="IPR032508">
    <property type="entry name" value="FecR_C"/>
</dbReference>
<keyword evidence="4" id="KW-1185">Reference proteome</keyword>
<dbReference type="RefSeq" id="WP_084289563.1">
    <property type="nucleotide sequence ID" value="NZ_FWYB01000005.1"/>
</dbReference>
<accession>A0A1W2D4E1</accession>
<dbReference type="PIRSF" id="PIRSF018266">
    <property type="entry name" value="FecR"/>
    <property type="match status" value="1"/>
</dbReference>
<gene>
    <name evidence="3" type="ORF">SAMN04488101_105229</name>
</gene>
<dbReference type="STRING" id="475255.SAMN04488101_105229"/>
<evidence type="ECO:0000313" key="4">
    <source>
        <dbReference type="Proteomes" id="UP000192678"/>
    </source>
</evidence>
<dbReference type="GO" id="GO:0016989">
    <property type="term" value="F:sigma factor antagonist activity"/>
    <property type="evidence" value="ECO:0007669"/>
    <property type="project" value="TreeGrafter"/>
</dbReference>
<feature type="domain" description="FecR protein" evidence="1">
    <location>
        <begin position="105"/>
        <end position="199"/>
    </location>
</feature>
<dbReference type="Pfam" id="PF16344">
    <property type="entry name" value="FecR_C"/>
    <property type="match status" value="1"/>
</dbReference>
<protein>
    <submittedName>
        <fullName evidence="3">FecR family protein</fullName>
    </submittedName>
</protein>
<dbReference type="PANTHER" id="PTHR30273:SF2">
    <property type="entry name" value="PROTEIN FECR"/>
    <property type="match status" value="1"/>
</dbReference>
<dbReference type="AlphaFoldDB" id="A0A1W2D4E1"/>